<reference evidence="2 3" key="1">
    <citation type="submission" date="2018-02" db="EMBL/GenBank/DDBJ databases">
        <title>Genomic Encyclopedia of Archaeal and Bacterial Type Strains, Phase II (KMG-II): from individual species to whole genera.</title>
        <authorList>
            <person name="Goeker M."/>
        </authorList>
    </citation>
    <scope>NUCLEOTIDE SEQUENCE [LARGE SCALE GENOMIC DNA]</scope>
    <source>
        <strain evidence="2 3">DSM 16809</strain>
    </source>
</reference>
<dbReference type="EMBL" id="PTJE01000008">
    <property type="protein sequence ID" value="PPK93023.1"/>
    <property type="molecule type" value="Genomic_DNA"/>
</dbReference>
<name>A0A2S6IFP4_9FLAO</name>
<evidence type="ECO:0000313" key="3">
    <source>
        <dbReference type="Proteomes" id="UP000239002"/>
    </source>
</evidence>
<dbReference type="AlphaFoldDB" id="A0A2S6IFP4"/>
<dbReference type="OrthoDB" id="1144961at2"/>
<protein>
    <submittedName>
        <fullName evidence="2">Uncharacterized protein</fullName>
    </submittedName>
</protein>
<keyword evidence="3" id="KW-1185">Reference proteome</keyword>
<keyword evidence="1" id="KW-0732">Signal</keyword>
<sequence length="128" mass="14654">MKNSLLISLLLVFISLTTFSCSVDSLEEDSVTINEKSSVISSPVLRAPTTTLYIKWERDVTEREKNQLREQLIRSTMHIQLHSFSIDTSLRNHEKWEVTFPCLGCRSTDPILWLEDETVIDVASTNPL</sequence>
<evidence type="ECO:0000256" key="1">
    <source>
        <dbReference type="SAM" id="SignalP"/>
    </source>
</evidence>
<gene>
    <name evidence="2" type="ORF">LY01_02728</name>
</gene>
<feature type="signal peptide" evidence="1">
    <location>
        <begin position="1"/>
        <end position="20"/>
    </location>
</feature>
<organism evidence="2 3">
    <name type="scientific">Nonlabens xylanidelens</name>
    <dbReference type="NCBI Taxonomy" id="191564"/>
    <lineage>
        <taxon>Bacteria</taxon>
        <taxon>Pseudomonadati</taxon>
        <taxon>Bacteroidota</taxon>
        <taxon>Flavobacteriia</taxon>
        <taxon>Flavobacteriales</taxon>
        <taxon>Flavobacteriaceae</taxon>
        <taxon>Nonlabens</taxon>
    </lineage>
</organism>
<evidence type="ECO:0000313" key="2">
    <source>
        <dbReference type="EMBL" id="PPK93023.1"/>
    </source>
</evidence>
<feature type="chain" id="PRO_5015640370" evidence="1">
    <location>
        <begin position="21"/>
        <end position="128"/>
    </location>
</feature>
<dbReference type="RefSeq" id="WP_104516483.1">
    <property type="nucleotide sequence ID" value="NZ_MQVW01000020.1"/>
</dbReference>
<accession>A0A2S6IFP4</accession>
<proteinExistence type="predicted"/>
<dbReference type="Proteomes" id="UP000239002">
    <property type="component" value="Unassembled WGS sequence"/>
</dbReference>
<comment type="caution">
    <text evidence="2">The sequence shown here is derived from an EMBL/GenBank/DDBJ whole genome shotgun (WGS) entry which is preliminary data.</text>
</comment>
<dbReference type="PROSITE" id="PS51257">
    <property type="entry name" value="PROKAR_LIPOPROTEIN"/>
    <property type="match status" value="1"/>
</dbReference>